<evidence type="ECO:0000313" key="2">
    <source>
        <dbReference type="Proteomes" id="UP000886520"/>
    </source>
</evidence>
<protein>
    <submittedName>
        <fullName evidence="1">Uncharacterized protein</fullName>
    </submittedName>
</protein>
<evidence type="ECO:0000313" key="1">
    <source>
        <dbReference type="EMBL" id="KAI5083628.1"/>
    </source>
</evidence>
<dbReference type="EMBL" id="JABFUD020000002">
    <property type="protein sequence ID" value="KAI5083628.1"/>
    <property type="molecule type" value="Genomic_DNA"/>
</dbReference>
<dbReference type="AlphaFoldDB" id="A0A9D4VDN1"/>
<sequence>MLPLLDLMKSTLADSQSGAVDKEVDDCIDVGVLPAGDHEAIHLPVTTKSLKVHEFNKLFSGESMGEVNLVANDEKGDALKRSAVKEGMELFCGRADKAAVGSIDDIDDDRCAAAVAFPRAAEAWLAPDIPQLDSKLAFGEALHVRTGLCGCHFCGVTIAVHKRVNERRFACSVKTH</sequence>
<accession>A0A9D4VDN1</accession>
<proteinExistence type="predicted"/>
<organism evidence="1 2">
    <name type="scientific">Adiantum capillus-veneris</name>
    <name type="common">Maidenhair fern</name>
    <dbReference type="NCBI Taxonomy" id="13818"/>
    <lineage>
        <taxon>Eukaryota</taxon>
        <taxon>Viridiplantae</taxon>
        <taxon>Streptophyta</taxon>
        <taxon>Embryophyta</taxon>
        <taxon>Tracheophyta</taxon>
        <taxon>Polypodiopsida</taxon>
        <taxon>Polypodiidae</taxon>
        <taxon>Polypodiales</taxon>
        <taxon>Pteridineae</taxon>
        <taxon>Pteridaceae</taxon>
        <taxon>Vittarioideae</taxon>
        <taxon>Adiantum</taxon>
    </lineage>
</organism>
<gene>
    <name evidence="1" type="ORF">GOP47_0003371</name>
</gene>
<keyword evidence="2" id="KW-1185">Reference proteome</keyword>
<name>A0A9D4VDN1_ADICA</name>
<reference evidence="1" key="1">
    <citation type="submission" date="2021-01" db="EMBL/GenBank/DDBJ databases">
        <title>Adiantum capillus-veneris genome.</title>
        <authorList>
            <person name="Fang Y."/>
            <person name="Liao Q."/>
        </authorList>
    </citation>
    <scope>NUCLEOTIDE SEQUENCE</scope>
    <source>
        <strain evidence="1">H3</strain>
        <tissue evidence="1">Leaf</tissue>
    </source>
</reference>
<dbReference type="Proteomes" id="UP000886520">
    <property type="component" value="Chromosome 3"/>
</dbReference>
<comment type="caution">
    <text evidence="1">The sequence shown here is derived from an EMBL/GenBank/DDBJ whole genome shotgun (WGS) entry which is preliminary data.</text>
</comment>